<evidence type="ECO:0000256" key="5">
    <source>
        <dbReference type="ARBA" id="ARBA00023136"/>
    </source>
</evidence>
<dbReference type="Pfam" id="PF00854">
    <property type="entry name" value="PTR2"/>
    <property type="match status" value="1"/>
</dbReference>
<sequence length="594" mass="66133">MENPPEAETTNKVVDREKWVYDSSVDHKGRVPLRASTGTWKAAIFVIVMEFSERLSFFGISTNLIIYLTQELYQDLGTAAKNVNYWKGVTTIMPLIGGFLADAYLGRFPTVVLSTIIYLAGLSLMTASRFAPRLKPCESNVCDKASNIHQVVFFVALYLISVGTGGHKPSLGSFGPDQFDEEHPKERVKKMSFFNWWSFAISGGLLLGVTLIVYVEDFLNWGLAFAILTSVMAVCLVIFLLGIPFYRYLRPKGSPLTPMARVLFAAVAKQNLVLPPTPALLYNPPINEEGSCSSSRRLCHSNSWRFLDKAAIICIEQNPSGDAEAQLIATTTENLLLHNKKRWRLATVTEVEETKLVLNMIPMWLVSLMFCVNDAQGTTFFVKQGNVMNRKLTHNFTVPAASMYSINAVVMIATIVFYDRTVAPFFRRLKGDDRGISILQRNGIGMAFSTLVMLTAALVERKRLDTLANGSVVSVFWLAPQFALLGVADAFTLVGLQEFFYDQAPDSMRSLGSALYHSVVGVANFVSSLLLIIVDRVTSKDGHGGWIGSDLNVSRLDNFYWLLVVMSGLNLCIYVVVTRRYQYKNVERSTTVVN</sequence>
<dbReference type="GO" id="GO:0006857">
    <property type="term" value="P:oligopeptide transport"/>
    <property type="evidence" value="ECO:0007669"/>
    <property type="project" value="InterPro"/>
</dbReference>
<name>A0AAV7EXD7_ARIFI</name>
<keyword evidence="3 6" id="KW-0812">Transmembrane</keyword>
<gene>
    <name evidence="7" type="ORF">H6P81_005973</name>
</gene>
<feature type="transmembrane region" description="Helical" evidence="6">
    <location>
        <begin position="514"/>
        <end position="534"/>
    </location>
</feature>
<dbReference type="InterPro" id="IPR036259">
    <property type="entry name" value="MFS_trans_sf"/>
</dbReference>
<evidence type="ECO:0000256" key="6">
    <source>
        <dbReference type="SAM" id="Phobius"/>
    </source>
</evidence>
<keyword evidence="4 6" id="KW-1133">Transmembrane helix</keyword>
<keyword evidence="5 6" id="KW-0472">Membrane</keyword>
<comment type="caution">
    <text evidence="7">The sequence shown here is derived from an EMBL/GenBank/DDBJ whole genome shotgun (WGS) entry which is preliminary data.</text>
</comment>
<dbReference type="AlphaFoldDB" id="A0AAV7EXD7"/>
<evidence type="ECO:0000313" key="7">
    <source>
        <dbReference type="EMBL" id="KAG9453069.1"/>
    </source>
</evidence>
<evidence type="ECO:0000256" key="2">
    <source>
        <dbReference type="ARBA" id="ARBA00005982"/>
    </source>
</evidence>
<comment type="subcellular location">
    <subcellularLocation>
        <location evidence="1">Membrane</location>
        <topology evidence="1">Multi-pass membrane protein</topology>
    </subcellularLocation>
</comment>
<protein>
    <recommendedName>
        <fullName evidence="9">NPF family transporter</fullName>
    </recommendedName>
</protein>
<feature type="transmembrane region" description="Helical" evidence="6">
    <location>
        <begin position="396"/>
        <end position="418"/>
    </location>
</feature>
<dbReference type="Proteomes" id="UP000825729">
    <property type="component" value="Unassembled WGS sequence"/>
</dbReference>
<evidence type="ECO:0000256" key="4">
    <source>
        <dbReference type="ARBA" id="ARBA00022989"/>
    </source>
</evidence>
<proteinExistence type="inferred from homology"/>
<dbReference type="PROSITE" id="PS01022">
    <property type="entry name" value="PTR2_1"/>
    <property type="match status" value="1"/>
</dbReference>
<feature type="transmembrane region" description="Helical" evidence="6">
    <location>
        <begin position="439"/>
        <end position="459"/>
    </location>
</feature>
<dbReference type="InterPro" id="IPR000109">
    <property type="entry name" value="POT_fam"/>
</dbReference>
<dbReference type="SUPFAM" id="SSF103473">
    <property type="entry name" value="MFS general substrate transporter"/>
    <property type="match status" value="1"/>
</dbReference>
<comment type="similarity">
    <text evidence="2">Belongs to the major facilitator superfamily. Proton-dependent oligopeptide transporter (POT/PTR) (TC 2.A.17) family.</text>
</comment>
<accession>A0AAV7EXD7</accession>
<evidence type="ECO:0000256" key="1">
    <source>
        <dbReference type="ARBA" id="ARBA00004141"/>
    </source>
</evidence>
<dbReference type="Gene3D" id="1.20.1250.20">
    <property type="entry name" value="MFS general substrate transporter like domains"/>
    <property type="match status" value="1"/>
</dbReference>
<dbReference type="EMBL" id="JAINDJ010000003">
    <property type="protein sequence ID" value="KAG9453069.1"/>
    <property type="molecule type" value="Genomic_DNA"/>
</dbReference>
<evidence type="ECO:0000313" key="8">
    <source>
        <dbReference type="Proteomes" id="UP000825729"/>
    </source>
</evidence>
<feature type="transmembrane region" description="Helical" evidence="6">
    <location>
        <begin position="193"/>
        <end position="215"/>
    </location>
</feature>
<dbReference type="InterPro" id="IPR018456">
    <property type="entry name" value="PTR2_symporter_CS"/>
</dbReference>
<feature type="transmembrane region" description="Helical" evidence="6">
    <location>
        <begin position="111"/>
        <end position="131"/>
    </location>
</feature>
<keyword evidence="8" id="KW-1185">Reference proteome</keyword>
<evidence type="ECO:0008006" key="9">
    <source>
        <dbReference type="Google" id="ProtNLM"/>
    </source>
</evidence>
<feature type="transmembrane region" description="Helical" evidence="6">
    <location>
        <begin position="559"/>
        <end position="577"/>
    </location>
</feature>
<dbReference type="PANTHER" id="PTHR11654">
    <property type="entry name" value="OLIGOPEPTIDE TRANSPORTER-RELATED"/>
    <property type="match status" value="1"/>
</dbReference>
<evidence type="ECO:0000256" key="3">
    <source>
        <dbReference type="ARBA" id="ARBA00022692"/>
    </source>
</evidence>
<feature type="transmembrane region" description="Helical" evidence="6">
    <location>
        <begin position="221"/>
        <end position="246"/>
    </location>
</feature>
<dbReference type="GO" id="GO:0022857">
    <property type="term" value="F:transmembrane transporter activity"/>
    <property type="evidence" value="ECO:0007669"/>
    <property type="project" value="InterPro"/>
</dbReference>
<organism evidence="7 8">
    <name type="scientific">Aristolochia fimbriata</name>
    <name type="common">White veined hardy Dutchman's pipe vine</name>
    <dbReference type="NCBI Taxonomy" id="158543"/>
    <lineage>
        <taxon>Eukaryota</taxon>
        <taxon>Viridiplantae</taxon>
        <taxon>Streptophyta</taxon>
        <taxon>Embryophyta</taxon>
        <taxon>Tracheophyta</taxon>
        <taxon>Spermatophyta</taxon>
        <taxon>Magnoliopsida</taxon>
        <taxon>Magnoliidae</taxon>
        <taxon>Piperales</taxon>
        <taxon>Aristolochiaceae</taxon>
        <taxon>Aristolochia</taxon>
    </lineage>
</organism>
<reference evidence="7 8" key="1">
    <citation type="submission" date="2021-07" db="EMBL/GenBank/DDBJ databases">
        <title>The Aristolochia fimbriata genome: insights into angiosperm evolution, floral development and chemical biosynthesis.</title>
        <authorList>
            <person name="Jiao Y."/>
        </authorList>
    </citation>
    <scope>NUCLEOTIDE SEQUENCE [LARGE SCALE GENOMIC DNA]</scope>
    <source>
        <strain evidence="7">IBCAS-2021</strain>
        <tissue evidence="7">Leaf</tissue>
    </source>
</reference>
<feature type="transmembrane region" description="Helical" evidence="6">
    <location>
        <begin position="471"/>
        <end position="494"/>
    </location>
</feature>
<dbReference type="GO" id="GO:0016020">
    <property type="term" value="C:membrane"/>
    <property type="evidence" value="ECO:0007669"/>
    <property type="project" value="UniProtKB-SubCell"/>
</dbReference>